<dbReference type="AlphaFoldDB" id="A0A0N1HNB7"/>
<dbReference type="EMBL" id="LFJN01000030">
    <property type="protein sequence ID" value="KPI36503.1"/>
    <property type="molecule type" value="Genomic_DNA"/>
</dbReference>
<feature type="region of interest" description="Disordered" evidence="1">
    <location>
        <begin position="518"/>
        <end position="571"/>
    </location>
</feature>
<protein>
    <submittedName>
        <fullName evidence="2">Uncharacterized protein</fullName>
    </submittedName>
</protein>
<gene>
    <name evidence="2" type="ORF">AB675_4411</name>
</gene>
<sequence>MPSHNRAKSRGSLSMLSFDGIRPFKRTSSRQAISTQADHDFGRSPSSLSYCDPYDQPPAAPAVAEMATQDDVRNDENIAPGQAPRKRRPLSWLSFGRNGGSSGRSFSQRVQILRNPSSTSLARSTISAPVLTSTTNVKVAESEGVHCGELTPEMFNKSTWDGKIGWVPQEDEASAESAETVVDGARTESNVPRRRDDAPSRLGRAIKDRFRNPSRASRRSFSLLRDEGSMDSDGRAEKLSHYRAETMNYCKDKLRSITASHSSITTSSAPGARQLEASPERPLLKAGNVLSPQRWDTTSEQDERSPTSPQLPTNTAHSPSQFDSLTRSLNNILDKELTDENNEMEYLKKKASKYGLRADYQAAPPVPEVPDLPPRLIPRDPVALSPARQHDHVKLPTSAFIESTPTRLVSPTTSRRLQKKDFNAISPKNENEPVTHIDDGIAKLRTLKRSPAKSDDVIAAAARMNRINPLGMHSNVMGMAQAPPGVTLPKPGLPYPKQLESNDEYPKTAKEDKKLDFGTVLSGQDGGHKMGKSGKGEMDSRMPTKVASVSGSNGEASEHKIPRKAVGSGMKKSISRLFHTKKTMPEEELSFGAFLEESDVRKASTKEDEEKKRRGMVFE</sequence>
<feature type="compositionally biased region" description="Basic and acidic residues" evidence="1">
    <location>
        <begin position="224"/>
        <end position="237"/>
    </location>
</feature>
<feature type="region of interest" description="Disordered" evidence="1">
    <location>
        <begin position="27"/>
        <end position="108"/>
    </location>
</feature>
<feature type="compositionally biased region" description="Polar residues" evidence="1">
    <location>
        <begin position="306"/>
        <end position="323"/>
    </location>
</feature>
<dbReference type="Proteomes" id="UP000038010">
    <property type="component" value="Unassembled WGS sequence"/>
</dbReference>
<dbReference type="GeneID" id="28736429"/>
<feature type="compositionally biased region" description="Basic and acidic residues" evidence="1">
    <location>
        <begin position="191"/>
        <end position="211"/>
    </location>
</feature>
<comment type="caution">
    <text evidence="2">The sequence shown here is derived from an EMBL/GenBank/DDBJ whole genome shotgun (WGS) entry which is preliminary data.</text>
</comment>
<organism evidence="2 3">
    <name type="scientific">Cyphellophora attinorum</name>
    <dbReference type="NCBI Taxonomy" id="1664694"/>
    <lineage>
        <taxon>Eukaryota</taxon>
        <taxon>Fungi</taxon>
        <taxon>Dikarya</taxon>
        <taxon>Ascomycota</taxon>
        <taxon>Pezizomycotina</taxon>
        <taxon>Eurotiomycetes</taxon>
        <taxon>Chaetothyriomycetidae</taxon>
        <taxon>Chaetothyriales</taxon>
        <taxon>Cyphellophoraceae</taxon>
        <taxon>Cyphellophora</taxon>
    </lineage>
</organism>
<evidence type="ECO:0000313" key="2">
    <source>
        <dbReference type="EMBL" id="KPI36503.1"/>
    </source>
</evidence>
<accession>A0A0N1HNB7</accession>
<feature type="compositionally biased region" description="Basic and acidic residues" evidence="1">
    <location>
        <begin position="600"/>
        <end position="612"/>
    </location>
</feature>
<feature type="region of interest" description="Disordered" evidence="1">
    <location>
        <begin position="171"/>
        <end position="237"/>
    </location>
</feature>
<dbReference type="OrthoDB" id="4117985at2759"/>
<name>A0A0N1HNB7_9EURO</name>
<keyword evidence="3" id="KW-1185">Reference proteome</keyword>
<evidence type="ECO:0000313" key="3">
    <source>
        <dbReference type="Proteomes" id="UP000038010"/>
    </source>
</evidence>
<dbReference type="VEuPathDB" id="FungiDB:AB675_4411"/>
<reference evidence="2 3" key="1">
    <citation type="submission" date="2015-06" db="EMBL/GenBank/DDBJ databases">
        <title>Draft genome of the ant-associated black yeast Phialophora attae CBS 131958.</title>
        <authorList>
            <person name="Moreno L.F."/>
            <person name="Stielow B.J."/>
            <person name="de Hoog S."/>
            <person name="Vicente V.A."/>
            <person name="Weiss V.A."/>
            <person name="de Vries M."/>
            <person name="Cruz L.M."/>
            <person name="Souza E.M."/>
        </authorList>
    </citation>
    <scope>NUCLEOTIDE SEQUENCE [LARGE SCALE GENOMIC DNA]</scope>
    <source>
        <strain evidence="2 3">CBS 131958</strain>
    </source>
</reference>
<dbReference type="RefSeq" id="XP_017996466.1">
    <property type="nucleotide sequence ID" value="XM_018144549.1"/>
</dbReference>
<evidence type="ECO:0000256" key="1">
    <source>
        <dbReference type="SAM" id="MobiDB-lite"/>
    </source>
</evidence>
<feature type="region of interest" description="Disordered" evidence="1">
    <location>
        <begin position="600"/>
        <end position="619"/>
    </location>
</feature>
<proteinExistence type="predicted"/>
<feature type="region of interest" description="Disordered" evidence="1">
    <location>
        <begin position="261"/>
        <end position="323"/>
    </location>
</feature>